<evidence type="ECO:0000313" key="1">
    <source>
        <dbReference type="EMBL" id="MDR6405854.1"/>
    </source>
</evidence>
<reference evidence="1 2" key="1">
    <citation type="submission" date="2023-07" db="EMBL/GenBank/DDBJ databases">
        <title>Sorghum-associated microbial communities from plants grown in Nebraska, USA.</title>
        <authorList>
            <person name="Schachtman D."/>
        </authorList>
    </citation>
    <scope>NUCLEOTIDE SEQUENCE [LARGE SCALE GENOMIC DNA]</scope>
    <source>
        <strain evidence="1 2">DS1709</strain>
    </source>
</reference>
<dbReference type="EMBL" id="JAVDQS010000007">
    <property type="protein sequence ID" value="MDR6405854.1"/>
    <property type="molecule type" value="Genomic_DNA"/>
</dbReference>
<gene>
    <name evidence="1" type="ORF">J2781_002788</name>
</gene>
<organism evidence="1 2">
    <name type="scientific">Chryseobacterium geocarposphaerae</name>
    <dbReference type="NCBI Taxonomy" id="1416776"/>
    <lineage>
        <taxon>Bacteria</taxon>
        <taxon>Pseudomonadati</taxon>
        <taxon>Bacteroidota</taxon>
        <taxon>Flavobacteriia</taxon>
        <taxon>Flavobacteriales</taxon>
        <taxon>Weeksellaceae</taxon>
        <taxon>Chryseobacterium group</taxon>
        <taxon>Chryseobacterium</taxon>
    </lineage>
</organism>
<proteinExistence type="predicted"/>
<accession>A0ABU1LGK5</accession>
<evidence type="ECO:0008006" key="3">
    <source>
        <dbReference type="Google" id="ProtNLM"/>
    </source>
</evidence>
<evidence type="ECO:0000313" key="2">
    <source>
        <dbReference type="Proteomes" id="UP001184853"/>
    </source>
</evidence>
<sequence>MEISPFQYIISNKKIDFPMSNGEIFYHNNLNIQIHKSNTENLVCKEDIIFFGECFDFENSKQSNSEIVDSLIHLSLDQKIEKINKLTGFFIFIFFESGKNYLFNDAAGQLETYIYHQNDEIYISAQPNFIISTGEEKGIYHENAPLYIIEKKINIFSKTPFKYINKLISNFYYDIENKEYIRYYPTASLPILDDKTVAKEALTILESSIESIAYRKDVALAVTAGWDSRILFAASLKNADKADYFVLNHNTEEGKQDVKISTEIVNSFSRELKVIDYNLSNIELAENTKPIIWKDEVKGHKIAALMNIHFPERYIINGNISEVARNFYDPLPNSLSLSDICFILGLKDGEYEKNAIKEWKETTTHNIHLLDYIYWEHKMPNWAGASKSISNTQNVVISPFNNRYLLNLLLSTKRKNRDKYYHKVYELILKITDEKLAQIPINPTKKHHQIAMMKKLGIYPFYRSFFFKMRKLKF</sequence>
<protein>
    <recommendedName>
        <fullName evidence="3">Asparagine synthetase domain-containing protein</fullName>
    </recommendedName>
</protein>
<keyword evidence="2" id="KW-1185">Reference proteome</keyword>
<name>A0ABU1LGK5_9FLAO</name>
<comment type="caution">
    <text evidence="1">The sequence shown here is derived from an EMBL/GenBank/DDBJ whole genome shotgun (WGS) entry which is preliminary data.</text>
</comment>
<dbReference type="RefSeq" id="WP_115979754.1">
    <property type="nucleotide sequence ID" value="NZ_JAVDQS010000007.1"/>
</dbReference>
<dbReference type="Proteomes" id="UP001184853">
    <property type="component" value="Unassembled WGS sequence"/>
</dbReference>